<keyword evidence="5" id="KW-0804">Transcription</keyword>
<evidence type="ECO:0000256" key="3">
    <source>
        <dbReference type="ARBA" id="ARBA00017307"/>
    </source>
</evidence>
<dbReference type="PANTHER" id="PTHR46338">
    <property type="entry name" value="TRANSCRIPTION INITIATION FACTOR TFIID SUBUNIT 8"/>
    <property type="match status" value="1"/>
</dbReference>
<dbReference type="InterPro" id="IPR006565">
    <property type="entry name" value="BTP"/>
</dbReference>
<dbReference type="CDD" id="cd08049">
    <property type="entry name" value="TAF8"/>
    <property type="match status" value="1"/>
</dbReference>
<dbReference type="GO" id="GO:0046982">
    <property type="term" value="F:protein heterodimerization activity"/>
    <property type="evidence" value="ECO:0007669"/>
    <property type="project" value="InterPro"/>
</dbReference>
<name>A0A5B8MT67_9CHLO</name>
<evidence type="ECO:0000313" key="10">
    <source>
        <dbReference type="Proteomes" id="UP000316726"/>
    </source>
</evidence>
<dbReference type="SUPFAM" id="SSF47113">
    <property type="entry name" value="Histone-fold"/>
    <property type="match status" value="1"/>
</dbReference>
<dbReference type="STRING" id="1764295.A0A5B8MT67"/>
<accession>A0A5B8MT67</accession>
<evidence type="ECO:0000256" key="1">
    <source>
        <dbReference type="ARBA" id="ARBA00004123"/>
    </source>
</evidence>
<keyword evidence="10" id="KW-1185">Reference proteome</keyword>
<evidence type="ECO:0000256" key="6">
    <source>
        <dbReference type="ARBA" id="ARBA00023242"/>
    </source>
</evidence>
<feature type="region of interest" description="Disordered" evidence="7">
    <location>
        <begin position="257"/>
        <end position="280"/>
    </location>
</feature>
<feature type="domain" description="Bromodomain associated" evidence="8">
    <location>
        <begin position="3"/>
        <end position="79"/>
    </location>
</feature>
<dbReference type="CDD" id="cd00076">
    <property type="entry name" value="HFD_SF"/>
    <property type="match status" value="1"/>
</dbReference>
<reference evidence="9 10" key="1">
    <citation type="submission" date="2018-07" db="EMBL/GenBank/DDBJ databases">
        <title>The complete nuclear genome of the prasinophyte Chloropicon primus (CCMP1205).</title>
        <authorList>
            <person name="Pombert J.-F."/>
            <person name="Otis C."/>
            <person name="Turmel M."/>
            <person name="Lemieux C."/>
        </authorList>
    </citation>
    <scope>NUCLEOTIDE SEQUENCE [LARGE SCALE GENOMIC DNA]</scope>
    <source>
        <strain evidence="9 10">CCMP1205</strain>
    </source>
</reference>
<dbReference type="PANTHER" id="PTHR46338:SF1">
    <property type="entry name" value="TRANSCRIPTION INITIATION FACTOR TFIID SUBUNIT 8"/>
    <property type="match status" value="1"/>
</dbReference>
<dbReference type="Pfam" id="PF10406">
    <property type="entry name" value="TAF8_C"/>
    <property type="match status" value="1"/>
</dbReference>
<sequence>MSEAFSRALCQASSAQVLKNSGFSRASNTAMDTVSDVIAKYVSHVCATTQQFVEHSHRTEANVVDVLLALNQVGSSAESVSRYVKNVGGRGREGFRWKVENFPLDKSHKSGVQTKKGEVKATITLSNKSFDQVFEEQAEAALADEGDDNPPIIEAPKHIPGFLPTFPTERTYKSTEVERKVEANDHKQWLQVQEQKQEAEKAVLNLGSRVSEEQKRRSEPSGAGVIGSEPSGNGTAEGSVEGFLPKQFSAVLDKAAERMPDRVTRGRKRSAGRPADPPRARAIKSSALHGHPHKLSDLDATQIKQSLHLSGTGFSSLKDSVILGSDQIVSKQARAKWQDFQKGGWGSKQSRRSDMGNIDLAEREKIDRAQTILLRGVEAAAEDELL</sequence>
<organism evidence="9 10">
    <name type="scientific">Chloropicon primus</name>
    <dbReference type="NCBI Taxonomy" id="1764295"/>
    <lineage>
        <taxon>Eukaryota</taxon>
        <taxon>Viridiplantae</taxon>
        <taxon>Chlorophyta</taxon>
        <taxon>Chloropicophyceae</taxon>
        <taxon>Chloropicales</taxon>
        <taxon>Chloropicaceae</taxon>
        <taxon>Chloropicon</taxon>
    </lineage>
</organism>
<keyword evidence="6" id="KW-0539">Nucleus</keyword>
<feature type="compositionally biased region" description="Basic and acidic residues" evidence="7">
    <location>
        <begin position="210"/>
        <end position="219"/>
    </location>
</feature>
<protein>
    <recommendedName>
        <fullName evidence="3">Transcription initiation factor TFIID subunit 8</fullName>
    </recommendedName>
</protein>
<dbReference type="Gene3D" id="1.10.20.10">
    <property type="entry name" value="Histone, subunit A"/>
    <property type="match status" value="1"/>
</dbReference>
<keyword evidence="4" id="KW-0805">Transcription regulation</keyword>
<dbReference type="InterPro" id="IPR037818">
    <property type="entry name" value="TAF8"/>
</dbReference>
<comment type="subcellular location">
    <subcellularLocation>
        <location evidence="1">Nucleus</location>
    </subcellularLocation>
</comment>
<feature type="region of interest" description="Disordered" evidence="7">
    <location>
        <begin position="206"/>
        <end position="240"/>
    </location>
</feature>
<evidence type="ECO:0000259" key="8">
    <source>
        <dbReference type="SMART" id="SM00576"/>
    </source>
</evidence>
<gene>
    <name evidence="9" type="ORF">A3770_11p62510</name>
</gene>
<dbReference type="InterPro" id="IPR019473">
    <property type="entry name" value="TFIID_su8_C"/>
</dbReference>
<dbReference type="Proteomes" id="UP000316726">
    <property type="component" value="Chromosome 11"/>
</dbReference>
<dbReference type="EMBL" id="CP031044">
    <property type="protein sequence ID" value="QDZ23733.1"/>
    <property type="molecule type" value="Genomic_DNA"/>
</dbReference>
<dbReference type="GO" id="GO:0005669">
    <property type="term" value="C:transcription factor TFIID complex"/>
    <property type="evidence" value="ECO:0007669"/>
    <property type="project" value="InterPro"/>
</dbReference>
<dbReference type="OrthoDB" id="436852at2759"/>
<dbReference type="Pfam" id="PF07524">
    <property type="entry name" value="Bromo_TP"/>
    <property type="match status" value="1"/>
</dbReference>
<dbReference type="InterPro" id="IPR009072">
    <property type="entry name" value="Histone-fold"/>
</dbReference>
<evidence type="ECO:0000313" key="9">
    <source>
        <dbReference type="EMBL" id="QDZ23733.1"/>
    </source>
</evidence>
<comment type="similarity">
    <text evidence="2">Belongs to the TAF8 family.</text>
</comment>
<dbReference type="SMART" id="SM00576">
    <property type="entry name" value="BTP"/>
    <property type="match status" value="1"/>
</dbReference>
<evidence type="ECO:0000256" key="5">
    <source>
        <dbReference type="ARBA" id="ARBA00023163"/>
    </source>
</evidence>
<evidence type="ECO:0000256" key="2">
    <source>
        <dbReference type="ARBA" id="ARBA00008767"/>
    </source>
</evidence>
<evidence type="ECO:0000256" key="7">
    <source>
        <dbReference type="SAM" id="MobiDB-lite"/>
    </source>
</evidence>
<proteinExistence type="inferred from homology"/>
<dbReference type="AlphaFoldDB" id="A0A5B8MT67"/>
<evidence type="ECO:0000256" key="4">
    <source>
        <dbReference type="ARBA" id="ARBA00023015"/>
    </source>
</evidence>